<sequence length="101" mass="11252">MSKEKKIFTLLCTLLEGKCYTSSTNESSAIYLANPITCDEKKKEAFCLDCFIEYSPRIFVGSLGHRTVAILDAAISTATPTILDPGKDDDERVEQQQQSLR</sequence>
<evidence type="ECO:0000256" key="1">
    <source>
        <dbReference type="SAM" id="MobiDB-lite"/>
    </source>
</evidence>
<dbReference type="Proteomes" id="UP000887565">
    <property type="component" value="Unplaced"/>
</dbReference>
<evidence type="ECO:0000313" key="3">
    <source>
        <dbReference type="WBParaSite" id="nRc.2.0.1.t15774-RA"/>
    </source>
</evidence>
<dbReference type="AlphaFoldDB" id="A0A915IQT8"/>
<keyword evidence="2" id="KW-1185">Reference proteome</keyword>
<dbReference type="WBParaSite" id="nRc.2.0.1.t15774-RA">
    <property type="protein sequence ID" value="nRc.2.0.1.t15774-RA"/>
    <property type="gene ID" value="nRc.2.0.1.g15774"/>
</dbReference>
<accession>A0A915IQT8</accession>
<feature type="compositionally biased region" description="Basic and acidic residues" evidence="1">
    <location>
        <begin position="85"/>
        <end position="94"/>
    </location>
</feature>
<name>A0A915IQT8_ROMCU</name>
<reference evidence="3" key="1">
    <citation type="submission" date="2022-11" db="UniProtKB">
        <authorList>
            <consortium name="WormBaseParasite"/>
        </authorList>
    </citation>
    <scope>IDENTIFICATION</scope>
</reference>
<organism evidence="2 3">
    <name type="scientific">Romanomermis culicivorax</name>
    <name type="common">Nematode worm</name>
    <dbReference type="NCBI Taxonomy" id="13658"/>
    <lineage>
        <taxon>Eukaryota</taxon>
        <taxon>Metazoa</taxon>
        <taxon>Ecdysozoa</taxon>
        <taxon>Nematoda</taxon>
        <taxon>Enoplea</taxon>
        <taxon>Dorylaimia</taxon>
        <taxon>Mermithida</taxon>
        <taxon>Mermithoidea</taxon>
        <taxon>Mermithidae</taxon>
        <taxon>Romanomermis</taxon>
    </lineage>
</organism>
<evidence type="ECO:0000313" key="2">
    <source>
        <dbReference type="Proteomes" id="UP000887565"/>
    </source>
</evidence>
<feature type="region of interest" description="Disordered" evidence="1">
    <location>
        <begin position="82"/>
        <end position="101"/>
    </location>
</feature>
<protein>
    <submittedName>
        <fullName evidence="3">Uncharacterized protein</fullName>
    </submittedName>
</protein>
<proteinExistence type="predicted"/>